<evidence type="ECO:0000256" key="1">
    <source>
        <dbReference type="SAM" id="MobiDB-lite"/>
    </source>
</evidence>
<sequence length="243" mass="28299">MHPIKNLKKLRALNGSLHSWQGKRREHTHERARTHSDSKAECKEARDEAPDYTLELGIKHEVLLRAKRLTFLTPVRFTTTLFGARQIFQIFEKLDKHRQIKRDLKPEVPRLIRQLPRYFFRFPEICSSLSFLLTIRFWGQDDFQKLAMNKFPGLTKLTQSSQHGQSGHGEVPSTKMVVSSFKKMSPSWSLVLTRLELTIFQSLLMITAVNYSLRSSSRQAWSYRQEKFARPSWPGSDARKGVA</sequence>
<dbReference type="Proteomes" id="UP000034354">
    <property type="component" value="Unassembled WGS sequence"/>
</dbReference>
<evidence type="ECO:0000313" key="3">
    <source>
        <dbReference type="Proteomes" id="UP000034354"/>
    </source>
</evidence>
<comment type="caution">
    <text evidence="2">The sequence shown here is derived from an EMBL/GenBank/DDBJ whole genome shotgun (WGS) entry which is preliminary data.</text>
</comment>
<dbReference type="EMBL" id="LCKW01000020">
    <property type="protein sequence ID" value="KKU08130.1"/>
    <property type="molecule type" value="Genomic_DNA"/>
</dbReference>
<feature type="region of interest" description="Disordered" evidence="1">
    <location>
        <begin position="18"/>
        <end position="39"/>
    </location>
</feature>
<reference evidence="2 3" key="1">
    <citation type="journal article" date="2015" name="Nature">
        <title>rRNA introns, odd ribosomes, and small enigmatic genomes across a large radiation of phyla.</title>
        <authorList>
            <person name="Brown C.T."/>
            <person name="Hug L.A."/>
            <person name="Thomas B.C."/>
            <person name="Sharon I."/>
            <person name="Castelle C.J."/>
            <person name="Singh A."/>
            <person name="Wilkins M.J."/>
            <person name="Williams K.H."/>
            <person name="Banfield J.F."/>
        </authorList>
    </citation>
    <scope>NUCLEOTIDE SEQUENCE [LARGE SCALE GENOMIC DNA]</scope>
</reference>
<name>A0A0G1QHL8_9BACT</name>
<organism evidence="2 3">
    <name type="scientific">Candidatus Uhrbacteria bacterium GW2011_GWE2_45_35</name>
    <dbReference type="NCBI Taxonomy" id="1618993"/>
    <lineage>
        <taxon>Bacteria</taxon>
        <taxon>Candidatus Uhriibacteriota</taxon>
    </lineage>
</organism>
<protein>
    <submittedName>
        <fullName evidence="2">Uncharacterized protein</fullName>
    </submittedName>
</protein>
<feature type="compositionally biased region" description="Basic and acidic residues" evidence="1">
    <location>
        <begin position="27"/>
        <end position="39"/>
    </location>
</feature>
<gene>
    <name evidence="2" type="ORF">UX09_C0020G0001</name>
</gene>
<proteinExistence type="predicted"/>
<evidence type="ECO:0000313" key="2">
    <source>
        <dbReference type="EMBL" id="KKU08130.1"/>
    </source>
</evidence>
<accession>A0A0G1QHL8</accession>
<dbReference type="AlphaFoldDB" id="A0A0G1QHL8"/>